<keyword evidence="5" id="KW-1185">Reference proteome</keyword>
<feature type="domain" description="Class II aldolase/adducin N-terminal" evidence="3">
    <location>
        <begin position="14"/>
        <end position="214"/>
    </location>
</feature>
<reference evidence="4" key="1">
    <citation type="journal article" date="2021" name="Nat. Commun.">
        <title>Genetic determinants of endophytism in the Arabidopsis root mycobiome.</title>
        <authorList>
            <person name="Mesny F."/>
            <person name="Miyauchi S."/>
            <person name="Thiergart T."/>
            <person name="Pickel B."/>
            <person name="Atanasova L."/>
            <person name="Karlsson M."/>
            <person name="Huettel B."/>
            <person name="Barry K.W."/>
            <person name="Haridas S."/>
            <person name="Chen C."/>
            <person name="Bauer D."/>
            <person name="Andreopoulos W."/>
            <person name="Pangilinan J."/>
            <person name="LaButti K."/>
            <person name="Riley R."/>
            <person name="Lipzen A."/>
            <person name="Clum A."/>
            <person name="Drula E."/>
            <person name="Henrissat B."/>
            <person name="Kohler A."/>
            <person name="Grigoriev I.V."/>
            <person name="Martin F.M."/>
            <person name="Hacquard S."/>
        </authorList>
    </citation>
    <scope>NUCLEOTIDE SEQUENCE</scope>
    <source>
        <strain evidence="4">MPI-CAGE-AT-0147</strain>
    </source>
</reference>
<dbReference type="GO" id="GO:0016832">
    <property type="term" value="F:aldehyde-lyase activity"/>
    <property type="evidence" value="ECO:0007669"/>
    <property type="project" value="TreeGrafter"/>
</dbReference>
<dbReference type="SMART" id="SM01007">
    <property type="entry name" value="Aldolase_II"/>
    <property type="match status" value="1"/>
</dbReference>
<dbReference type="GO" id="GO:0046872">
    <property type="term" value="F:metal ion binding"/>
    <property type="evidence" value="ECO:0007669"/>
    <property type="project" value="UniProtKB-KW"/>
</dbReference>
<dbReference type="EMBL" id="JAGMUV010000010">
    <property type="protein sequence ID" value="KAH7141861.1"/>
    <property type="molecule type" value="Genomic_DNA"/>
</dbReference>
<dbReference type="PANTHER" id="PTHR22789">
    <property type="entry name" value="FUCULOSE PHOSPHATE ALDOLASE"/>
    <property type="match status" value="1"/>
</dbReference>
<dbReference type="PANTHER" id="PTHR22789:SF0">
    <property type="entry name" value="3-OXO-TETRONATE 4-PHOSPHATE DECARBOXYLASE-RELATED"/>
    <property type="match status" value="1"/>
</dbReference>
<dbReference type="SUPFAM" id="SSF53639">
    <property type="entry name" value="AraD/HMP-PK domain-like"/>
    <property type="match status" value="1"/>
</dbReference>
<dbReference type="Proteomes" id="UP000738349">
    <property type="component" value="Unassembled WGS sequence"/>
</dbReference>
<dbReference type="GO" id="GO:0005829">
    <property type="term" value="C:cytosol"/>
    <property type="evidence" value="ECO:0007669"/>
    <property type="project" value="TreeGrafter"/>
</dbReference>
<dbReference type="InterPro" id="IPR036409">
    <property type="entry name" value="Aldolase_II/adducin_N_sf"/>
</dbReference>
<dbReference type="Pfam" id="PF00596">
    <property type="entry name" value="Aldolase_II"/>
    <property type="match status" value="1"/>
</dbReference>
<evidence type="ECO:0000256" key="2">
    <source>
        <dbReference type="ARBA" id="ARBA00023239"/>
    </source>
</evidence>
<keyword evidence="2" id="KW-0456">Lyase</keyword>
<dbReference type="InterPro" id="IPR050197">
    <property type="entry name" value="Aldolase_class_II_sugar_metab"/>
</dbReference>
<dbReference type="InterPro" id="IPR001303">
    <property type="entry name" value="Aldolase_II/adducin_N"/>
</dbReference>
<evidence type="ECO:0000256" key="1">
    <source>
        <dbReference type="ARBA" id="ARBA00022723"/>
    </source>
</evidence>
<dbReference type="AlphaFoldDB" id="A0A9P9EPH7"/>
<accession>A0A9P9EPH7</accession>
<keyword evidence="1" id="KW-0479">Metal-binding</keyword>
<organism evidence="4 5">
    <name type="scientific">Dactylonectria macrodidyma</name>
    <dbReference type="NCBI Taxonomy" id="307937"/>
    <lineage>
        <taxon>Eukaryota</taxon>
        <taxon>Fungi</taxon>
        <taxon>Dikarya</taxon>
        <taxon>Ascomycota</taxon>
        <taxon>Pezizomycotina</taxon>
        <taxon>Sordariomycetes</taxon>
        <taxon>Hypocreomycetidae</taxon>
        <taxon>Hypocreales</taxon>
        <taxon>Nectriaceae</taxon>
        <taxon>Dactylonectria</taxon>
    </lineage>
</organism>
<evidence type="ECO:0000313" key="5">
    <source>
        <dbReference type="Proteomes" id="UP000738349"/>
    </source>
</evidence>
<protein>
    <submittedName>
        <fullName evidence="4">Class II aldolase and Adducin N-terminal domain-containing protein</fullName>
    </submittedName>
</protein>
<gene>
    <name evidence="4" type="ORF">EDB81DRAFT_869803</name>
</gene>
<evidence type="ECO:0000313" key="4">
    <source>
        <dbReference type="EMBL" id="KAH7141861.1"/>
    </source>
</evidence>
<dbReference type="OrthoDB" id="2932980at2759"/>
<evidence type="ECO:0000259" key="3">
    <source>
        <dbReference type="SMART" id="SM01007"/>
    </source>
</evidence>
<name>A0A9P9EPH7_9HYPO</name>
<proteinExistence type="predicted"/>
<dbReference type="Gene3D" id="3.40.225.10">
    <property type="entry name" value="Class II aldolase/adducin N-terminal domain"/>
    <property type="match status" value="1"/>
</dbReference>
<comment type="caution">
    <text evidence="4">The sequence shown here is derived from an EMBL/GenBank/DDBJ whole genome shotgun (WGS) entry which is preliminary data.</text>
</comment>
<sequence length="272" mass="29958">MATSETPSLAQLYRTFISACHILHYHNVLDAYGHLSFRHPLDPDKFFMAHSIAPGTISSTGDVIEYYVADAEPVDPRLTRGYAERCIHSECYKRYPGVQAVIHSHSEAVLPYTISGVPLKPCYHMAGFLGSGVPVWDIRDAYCDGDIKDLLVRDTRLGSSLAASFSRGIGNSKTELPDTTVSLMRGHGFTVIAEDMESCVLRAIYTQSNASIQTMTLTISAAFGGQTTQHGIKYLSEEEAAAGAQMTKWSVQRPWKLWLREVEACGLYVNSA</sequence>
<dbReference type="GO" id="GO:0019323">
    <property type="term" value="P:pentose catabolic process"/>
    <property type="evidence" value="ECO:0007669"/>
    <property type="project" value="TreeGrafter"/>
</dbReference>